<feature type="compositionally biased region" description="Low complexity" evidence="1">
    <location>
        <begin position="385"/>
        <end position="395"/>
    </location>
</feature>
<dbReference type="EMBL" id="JAPFFF010000007">
    <property type="protein sequence ID" value="KAK8886099.1"/>
    <property type="molecule type" value="Genomic_DNA"/>
</dbReference>
<reference evidence="2 3" key="1">
    <citation type="submission" date="2024-04" db="EMBL/GenBank/DDBJ databases">
        <title>Tritrichomonas musculus Genome.</title>
        <authorList>
            <person name="Alves-Ferreira E."/>
            <person name="Grigg M."/>
            <person name="Lorenzi H."/>
            <person name="Galac M."/>
        </authorList>
    </citation>
    <scope>NUCLEOTIDE SEQUENCE [LARGE SCALE GENOMIC DNA]</scope>
    <source>
        <strain evidence="2 3">EAF2021</strain>
    </source>
</reference>
<keyword evidence="3" id="KW-1185">Reference proteome</keyword>
<gene>
    <name evidence="2" type="ORF">M9Y10_041559</name>
</gene>
<dbReference type="Proteomes" id="UP001470230">
    <property type="component" value="Unassembled WGS sequence"/>
</dbReference>
<evidence type="ECO:0008006" key="4">
    <source>
        <dbReference type="Google" id="ProtNLM"/>
    </source>
</evidence>
<accession>A0ABR2K4U0</accession>
<evidence type="ECO:0000313" key="3">
    <source>
        <dbReference type="Proteomes" id="UP001470230"/>
    </source>
</evidence>
<proteinExistence type="predicted"/>
<feature type="compositionally biased region" description="Low complexity" evidence="1">
    <location>
        <begin position="367"/>
        <end position="377"/>
    </location>
</feature>
<feature type="compositionally biased region" description="Polar residues" evidence="1">
    <location>
        <begin position="266"/>
        <end position="276"/>
    </location>
</feature>
<feature type="region of interest" description="Disordered" evidence="1">
    <location>
        <begin position="266"/>
        <end position="406"/>
    </location>
</feature>
<comment type="caution">
    <text evidence="2">The sequence shown here is derived from an EMBL/GenBank/DDBJ whole genome shotgun (WGS) entry which is preliminary data.</text>
</comment>
<sequence length="655" mass="74680">MSSFCFIQGDILLIDVKQFFGTSCTAAFSISFPNNKNLILANVETNKISEFHDFFEKNPDITIEECKYELPNIKEKKIYVCSFALNGFKLHELINSIFTGGWEICNTVDSLCSKVCAANITDLKHLAYVLKKIDCPFSPTLEEFPTIRVDNFPNNFDESYFQVFNSKFLHVATPKTKFFIPEQLNILSSYIALQNLEDANKVKGLLDKATMSNNILSSSFLSDDLFTVPEIIIPTMNAQHIQNSNQMQTGEQSPQSNQTLINNQPYFQQHSPQNPNIMPVHNQPIFPQFMSPPIQNIQNLNQIPPQNMQNFQQNPNQIPIQPQPNPPLLQQNPNQIPIQQQPNPPPLQQNPNQIPIQQQPNPPPLQQNPNQIPIQQQPNPPPLQQNPNQIPIQQQPNPPPLQQKPNQNALWTQIPQQVSSEQTSTNQQTPNKNEVFICPSSFLRTVIVTQPKHINKEDLEKDLSKYGILDRVDLIESSNTNNTFRAVYKKEGSLNTLLNSKQFKYCAVKMNIKISPIPSSPVIQYYPENQITNFSSLCDNVFNTVIIAFENGSKMEDIIKQIDRFGVYKQILYQCYEDRIEVAVTFDQVGSAQTLLNCNEYKSSAKMAKDLKPFRQNQPSFIPNQFGHQLHQTQNARKTYLSQSDQISISLNNDS</sequence>
<name>A0ABR2K4U0_9EUKA</name>
<feature type="compositionally biased region" description="Low complexity" evidence="1">
    <location>
        <begin position="328"/>
        <end position="341"/>
    </location>
</feature>
<evidence type="ECO:0000313" key="2">
    <source>
        <dbReference type="EMBL" id="KAK8886099.1"/>
    </source>
</evidence>
<feature type="compositionally biased region" description="Low complexity" evidence="1">
    <location>
        <begin position="349"/>
        <end position="359"/>
    </location>
</feature>
<organism evidence="2 3">
    <name type="scientific">Tritrichomonas musculus</name>
    <dbReference type="NCBI Taxonomy" id="1915356"/>
    <lineage>
        <taxon>Eukaryota</taxon>
        <taxon>Metamonada</taxon>
        <taxon>Parabasalia</taxon>
        <taxon>Tritrichomonadida</taxon>
        <taxon>Tritrichomonadidae</taxon>
        <taxon>Tritrichomonas</taxon>
    </lineage>
</organism>
<evidence type="ECO:0000256" key="1">
    <source>
        <dbReference type="SAM" id="MobiDB-lite"/>
    </source>
</evidence>
<protein>
    <recommendedName>
        <fullName evidence="4">RRM domain-containing protein</fullName>
    </recommendedName>
</protein>
<feature type="compositionally biased region" description="Low complexity" evidence="1">
    <location>
        <begin position="292"/>
        <end position="320"/>
    </location>
</feature>